<protein>
    <submittedName>
        <fullName evidence="1">Uncharacterized protein</fullName>
    </submittedName>
</protein>
<feature type="non-terminal residue" evidence="1">
    <location>
        <position position="1"/>
    </location>
</feature>
<sequence length="121" mass="13632">YNYCEAFYIPLTSHFHCWQRSSPEPSNSSRSNWIVRSNITRHALDSAFALFKTIVPRIEMPWWIHLACLLLLLGGCGCISCLTYETGGLYLYGFLDGTKFSPSALAIHLSALWLTVKGNLS</sequence>
<name>A0ACB6QZ38_9PLEO</name>
<accession>A0ACB6QZ38</accession>
<keyword evidence="2" id="KW-1185">Reference proteome</keyword>
<gene>
    <name evidence="1" type="ORF">BDR25DRAFT_366290</name>
</gene>
<organism evidence="1 2">
    <name type="scientific">Lindgomyces ingoldianus</name>
    <dbReference type="NCBI Taxonomy" id="673940"/>
    <lineage>
        <taxon>Eukaryota</taxon>
        <taxon>Fungi</taxon>
        <taxon>Dikarya</taxon>
        <taxon>Ascomycota</taxon>
        <taxon>Pezizomycotina</taxon>
        <taxon>Dothideomycetes</taxon>
        <taxon>Pleosporomycetidae</taxon>
        <taxon>Pleosporales</taxon>
        <taxon>Lindgomycetaceae</taxon>
        <taxon>Lindgomyces</taxon>
    </lineage>
</organism>
<reference evidence="1" key="1">
    <citation type="journal article" date="2020" name="Stud. Mycol.">
        <title>101 Dothideomycetes genomes: a test case for predicting lifestyles and emergence of pathogens.</title>
        <authorList>
            <person name="Haridas S."/>
            <person name="Albert R."/>
            <person name="Binder M."/>
            <person name="Bloem J."/>
            <person name="Labutti K."/>
            <person name="Salamov A."/>
            <person name="Andreopoulos B."/>
            <person name="Baker S."/>
            <person name="Barry K."/>
            <person name="Bills G."/>
            <person name="Bluhm B."/>
            <person name="Cannon C."/>
            <person name="Castanera R."/>
            <person name="Culley D."/>
            <person name="Daum C."/>
            <person name="Ezra D."/>
            <person name="Gonzalez J."/>
            <person name="Henrissat B."/>
            <person name="Kuo A."/>
            <person name="Liang C."/>
            <person name="Lipzen A."/>
            <person name="Lutzoni F."/>
            <person name="Magnuson J."/>
            <person name="Mondo S."/>
            <person name="Nolan M."/>
            <person name="Ohm R."/>
            <person name="Pangilinan J."/>
            <person name="Park H.-J."/>
            <person name="Ramirez L."/>
            <person name="Alfaro M."/>
            <person name="Sun H."/>
            <person name="Tritt A."/>
            <person name="Yoshinaga Y."/>
            <person name="Zwiers L.-H."/>
            <person name="Turgeon B."/>
            <person name="Goodwin S."/>
            <person name="Spatafora J."/>
            <person name="Crous P."/>
            <person name="Grigoriev I."/>
        </authorList>
    </citation>
    <scope>NUCLEOTIDE SEQUENCE</scope>
    <source>
        <strain evidence="1">ATCC 200398</strain>
    </source>
</reference>
<evidence type="ECO:0000313" key="2">
    <source>
        <dbReference type="Proteomes" id="UP000799755"/>
    </source>
</evidence>
<evidence type="ECO:0000313" key="1">
    <source>
        <dbReference type="EMBL" id="KAF2472314.1"/>
    </source>
</evidence>
<dbReference type="Proteomes" id="UP000799755">
    <property type="component" value="Unassembled WGS sequence"/>
</dbReference>
<proteinExistence type="predicted"/>
<dbReference type="EMBL" id="MU003502">
    <property type="protein sequence ID" value="KAF2472314.1"/>
    <property type="molecule type" value="Genomic_DNA"/>
</dbReference>
<comment type="caution">
    <text evidence="1">The sequence shown here is derived from an EMBL/GenBank/DDBJ whole genome shotgun (WGS) entry which is preliminary data.</text>
</comment>